<dbReference type="FunFam" id="1.10.1170.10:FF:000002">
    <property type="entry name" value="Baculoviral IAP repeat containing 7"/>
    <property type="match status" value="1"/>
</dbReference>
<evidence type="ECO:0000313" key="9">
    <source>
        <dbReference type="Proteomes" id="UP000762676"/>
    </source>
</evidence>
<feature type="compositionally biased region" description="Polar residues" evidence="6">
    <location>
        <begin position="219"/>
        <end position="249"/>
    </location>
</feature>
<dbReference type="Gene3D" id="1.10.1170.10">
    <property type="entry name" value="Inhibitor Of Apoptosis Protein (2mihbC-IAP-1), Chain A"/>
    <property type="match status" value="2"/>
</dbReference>
<sequence length="678" mass="72474">MQDTAVFNTQNPTDIGGIPWAWLREEKWRLHTFAKYPLSANKSAILLAEAGFAYIGSGNNSEDTVICFFCHGVKQGWQENENICDTHRALSPNCAMVLGTGGGNIPLIAPDNVSFGRIHSAADHYAIETDCPQASRQAGQADVTAQQLNTPQHPSNKPKSPVQLATHTVMSLPPTRPSGGQSQAVVNSAGLRQACDERGNHSIVTSSNTVPSLQRAGNAANQSQGSPQSAPTSSLQTQRQGTASSSGHANSRVPRMASNSGRNVPDGGGRSAQDNPVPASTTEPAVQSARLTSSQFSAPATSSSSPATSPRQPSAPTTATQSSAPTSATQSSAPTSATQSSAPTSASQSSAPRTNMPSSTATQAPPTTTASQPSTTTASQPSTTTSSTNQPSTPATNPPAVPQNPTYLELGIITERPKRYEYAVRFKRLDTFGDWPADHHLRKEDLADAGFYYAGYGDCARCFYCGGGLRNWEQDDDVWVEHARWFPKCAFIRQRLGQVFIDTVALLAQTNDKISFNDVVAKMKIDPSAFQIDSKETPLKNDAAVLAVRQMGYTEGDILPVAATLKESGQILSADILYTALEEKGIRRALVNLNTRANNLSVSVNRDKAKDEELLNTLKQTNNDLRLQTLCKICMDREVAVVFLPCGHLVCCTECASAMKDCPVCRNQVKGIVRAFMG</sequence>
<dbReference type="InterPro" id="IPR050784">
    <property type="entry name" value="IAP"/>
</dbReference>
<evidence type="ECO:0000256" key="6">
    <source>
        <dbReference type="SAM" id="MobiDB-lite"/>
    </source>
</evidence>
<feature type="compositionally biased region" description="Polar residues" evidence="6">
    <location>
        <begin position="272"/>
        <end position="291"/>
    </location>
</feature>
<feature type="compositionally biased region" description="Low complexity" evidence="6">
    <location>
        <begin position="292"/>
        <end position="395"/>
    </location>
</feature>
<comment type="caution">
    <text evidence="8">The sequence shown here is derived from an EMBL/GenBank/DDBJ whole genome shotgun (WGS) entry which is preliminary data.</text>
</comment>
<dbReference type="InterPro" id="IPR001370">
    <property type="entry name" value="BIR_rpt"/>
</dbReference>
<dbReference type="GO" id="GO:0008270">
    <property type="term" value="F:zinc ion binding"/>
    <property type="evidence" value="ECO:0007669"/>
    <property type="project" value="UniProtKB-KW"/>
</dbReference>
<dbReference type="Pfam" id="PF00653">
    <property type="entry name" value="BIR"/>
    <property type="match status" value="2"/>
</dbReference>
<evidence type="ECO:0000256" key="2">
    <source>
        <dbReference type="ARBA" id="ARBA00022723"/>
    </source>
</evidence>
<comment type="similarity">
    <text evidence="1">Belongs to the IAP family.</text>
</comment>
<evidence type="ECO:0000259" key="7">
    <source>
        <dbReference type="PROSITE" id="PS50089"/>
    </source>
</evidence>
<keyword evidence="4" id="KW-0862">Zinc</keyword>
<evidence type="ECO:0000256" key="1">
    <source>
        <dbReference type="ARBA" id="ARBA00006672"/>
    </source>
</evidence>
<keyword evidence="9" id="KW-1185">Reference proteome</keyword>
<accession>A0AAV4GXR4</accession>
<dbReference type="AlphaFoldDB" id="A0AAV4GXR4"/>
<evidence type="ECO:0000256" key="4">
    <source>
        <dbReference type="ARBA" id="ARBA00022833"/>
    </source>
</evidence>
<evidence type="ECO:0000256" key="5">
    <source>
        <dbReference type="PROSITE-ProRule" id="PRU00175"/>
    </source>
</evidence>
<dbReference type="CDD" id="cd16510">
    <property type="entry name" value="RING-HC_IAPs"/>
    <property type="match status" value="1"/>
</dbReference>
<evidence type="ECO:0000313" key="8">
    <source>
        <dbReference type="EMBL" id="GFR90209.1"/>
    </source>
</evidence>
<evidence type="ECO:0000256" key="3">
    <source>
        <dbReference type="ARBA" id="ARBA00022771"/>
    </source>
</evidence>
<proteinExistence type="inferred from homology"/>
<dbReference type="EMBL" id="BMAT01001680">
    <property type="protein sequence ID" value="GFR90209.1"/>
    <property type="molecule type" value="Genomic_DNA"/>
</dbReference>
<reference evidence="8 9" key="1">
    <citation type="journal article" date="2021" name="Elife">
        <title>Chloroplast acquisition without the gene transfer in kleptoplastic sea slugs, Plakobranchus ocellatus.</title>
        <authorList>
            <person name="Maeda T."/>
            <person name="Takahashi S."/>
            <person name="Yoshida T."/>
            <person name="Shimamura S."/>
            <person name="Takaki Y."/>
            <person name="Nagai Y."/>
            <person name="Toyoda A."/>
            <person name="Suzuki Y."/>
            <person name="Arimoto A."/>
            <person name="Ishii H."/>
            <person name="Satoh N."/>
            <person name="Nishiyama T."/>
            <person name="Hasebe M."/>
            <person name="Maruyama T."/>
            <person name="Minagawa J."/>
            <person name="Obokata J."/>
            <person name="Shigenobu S."/>
        </authorList>
    </citation>
    <scope>NUCLEOTIDE SEQUENCE [LARGE SCALE GENOMIC DNA]</scope>
</reference>
<dbReference type="SMART" id="SM00184">
    <property type="entry name" value="RING"/>
    <property type="match status" value="1"/>
</dbReference>
<dbReference type="InterPro" id="IPR001841">
    <property type="entry name" value="Znf_RING"/>
</dbReference>
<dbReference type="PROSITE" id="PS50143">
    <property type="entry name" value="BIR_REPEAT_2"/>
    <property type="match status" value="2"/>
</dbReference>
<feature type="domain" description="RING-type" evidence="7">
    <location>
        <begin position="631"/>
        <end position="666"/>
    </location>
</feature>
<dbReference type="Proteomes" id="UP000762676">
    <property type="component" value="Unassembled WGS sequence"/>
</dbReference>
<gene>
    <name evidence="8" type="ORF">ElyMa_000811600</name>
</gene>
<dbReference type="PANTHER" id="PTHR10044">
    <property type="entry name" value="INHIBITOR OF APOPTOSIS"/>
    <property type="match status" value="1"/>
</dbReference>
<dbReference type="SMART" id="SM00238">
    <property type="entry name" value="BIR"/>
    <property type="match status" value="2"/>
</dbReference>
<dbReference type="SUPFAM" id="SSF57924">
    <property type="entry name" value="Inhibitor of apoptosis (IAP) repeat"/>
    <property type="match status" value="2"/>
</dbReference>
<dbReference type="GO" id="GO:0005634">
    <property type="term" value="C:nucleus"/>
    <property type="evidence" value="ECO:0007669"/>
    <property type="project" value="TreeGrafter"/>
</dbReference>
<dbReference type="Pfam" id="PF13920">
    <property type="entry name" value="zf-C3HC4_3"/>
    <property type="match status" value="1"/>
</dbReference>
<name>A0AAV4GXR4_9GAST</name>
<dbReference type="Gene3D" id="3.30.40.10">
    <property type="entry name" value="Zinc/RING finger domain, C3HC4 (zinc finger)"/>
    <property type="match status" value="1"/>
</dbReference>
<dbReference type="InterPro" id="IPR013083">
    <property type="entry name" value="Znf_RING/FYVE/PHD"/>
</dbReference>
<feature type="region of interest" description="Disordered" evidence="6">
    <location>
        <begin position="132"/>
        <end position="164"/>
    </location>
</feature>
<keyword evidence="2" id="KW-0479">Metal-binding</keyword>
<dbReference type="PROSITE" id="PS50089">
    <property type="entry name" value="ZF_RING_2"/>
    <property type="match status" value="1"/>
</dbReference>
<keyword evidence="3 5" id="KW-0863">Zinc-finger</keyword>
<organism evidence="8 9">
    <name type="scientific">Elysia marginata</name>
    <dbReference type="NCBI Taxonomy" id="1093978"/>
    <lineage>
        <taxon>Eukaryota</taxon>
        <taxon>Metazoa</taxon>
        <taxon>Spiralia</taxon>
        <taxon>Lophotrochozoa</taxon>
        <taxon>Mollusca</taxon>
        <taxon>Gastropoda</taxon>
        <taxon>Heterobranchia</taxon>
        <taxon>Euthyneura</taxon>
        <taxon>Panpulmonata</taxon>
        <taxon>Sacoglossa</taxon>
        <taxon>Placobranchoidea</taxon>
        <taxon>Plakobranchidae</taxon>
        <taxon>Elysia</taxon>
    </lineage>
</organism>
<dbReference type="PANTHER" id="PTHR10044:SF139">
    <property type="entry name" value="DEATH-ASSOCIATED INHIBITOR OF APOPTOSIS 2"/>
    <property type="match status" value="1"/>
</dbReference>
<dbReference type="GO" id="GO:0005737">
    <property type="term" value="C:cytoplasm"/>
    <property type="evidence" value="ECO:0007669"/>
    <property type="project" value="TreeGrafter"/>
</dbReference>
<feature type="region of interest" description="Disordered" evidence="6">
    <location>
        <begin position="213"/>
        <end position="405"/>
    </location>
</feature>
<protein>
    <submittedName>
        <fullName evidence="8">Baculoviral IAP repeat-containing protein 7</fullName>
    </submittedName>
</protein>
<dbReference type="CDD" id="cd00022">
    <property type="entry name" value="BIR"/>
    <property type="match status" value="2"/>
</dbReference>